<keyword evidence="2" id="KW-1185">Reference proteome</keyword>
<organism evidence="1 2">
    <name type="scientific">Succinivibrio faecicola</name>
    <dbReference type="NCBI Taxonomy" id="2820300"/>
    <lineage>
        <taxon>Bacteria</taxon>
        <taxon>Pseudomonadati</taxon>
        <taxon>Pseudomonadota</taxon>
        <taxon>Gammaproteobacteria</taxon>
        <taxon>Aeromonadales</taxon>
        <taxon>Succinivibrionaceae</taxon>
        <taxon>Succinivibrio</taxon>
    </lineage>
</organism>
<dbReference type="Proteomes" id="UP000731465">
    <property type="component" value="Unassembled WGS sequence"/>
</dbReference>
<proteinExistence type="predicted"/>
<sequence>MNENIEKRRALRQREKDLESFKILFEVDLKGNVEPEAWDLYHQCLNLEISMDEFCERFSALTIKQAKTSDNNASHYQDEVELHLTHEQAKDLFRGKK</sequence>
<evidence type="ECO:0000313" key="2">
    <source>
        <dbReference type="Proteomes" id="UP000731465"/>
    </source>
</evidence>
<evidence type="ECO:0000313" key="1">
    <source>
        <dbReference type="EMBL" id="MBW7570288.1"/>
    </source>
</evidence>
<comment type="caution">
    <text evidence="1">The sequence shown here is derived from an EMBL/GenBank/DDBJ whole genome shotgun (WGS) entry which is preliminary data.</text>
</comment>
<gene>
    <name evidence="1" type="ORF">J5V48_05195</name>
</gene>
<name>A0ABS7DG90_9GAMM</name>
<reference evidence="1 2" key="1">
    <citation type="submission" date="2021-03" db="EMBL/GenBank/DDBJ databases">
        <title>Succinivibrio sp. nov. isolated from feces of cow.</title>
        <authorList>
            <person name="Choi J.-Y."/>
        </authorList>
    </citation>
    <scope>NUCLEOTIDE SEQUENCE [LARGE SCALE GENOMIC DNA]</scope>
    <source>
        <strain evidence="1 2">AGMB01872</strain>
    </source>
</reference>
<dbReference type="RefSeq" id="WP_219937509.1">
    <property type="nucleotide sequence ID" value="NZ_JAGFNY010000013.1"/>
</dbReference>
<protein>
    <submittedName>
        <fullName evidence="1">Uncharacterized protein</fullName>
    </submittedName>
</protein>
<accession>A0ABS7DG90</accession>
<dbReference type="EMBL" id="JAGFNY010000013">
    <property type="protein sequence ID" value="MBW7570288.1"/>
    <property type="molecule type" value="Genomic_DNA"/>
</dbReference>